<name>A0A4R5EV67_9RHOB</name>
<comment type="caution">
    <text evidence="2">The sequence shown here is derived from an EMBL/GenBank/DDBJ whole genome shotgun (WGS) entry which is preliminary data.</text>
</comment>
<organism evidence="2 3">
    <name type="scientific">Antarcticimicrobium sediminis</name>
    <dbReference type="NCBI Taxonomy" id="2546227"/>
    <lineage>
        <taxon>Bacteria</taxon>
        <taxon>Pseudomonadati</taxon>
        <taxon>Pseudomonadota</taxon>
        <taxon>Alphaproteobacteria</taxon>
        <taxon>Rhodobacterales</taxon>
        <taxon>Paracoccaceae</taxon>
        <taxon>Antarcticimicrobium</taxon>
    </lineage>
</organism>
<sequence>MSLILFATVMCASLPVGAETTTVKHGGLYGFPGLVDMPTAEMQPDATLSATIAHFGSITRNTLSFQLTPRLAGSFRYSIHSRGPGPALTNYDRSFDLRYQLFEEQGYWPALAVGVQDLVGTGRYSAEYVVATKHFTPRFSGTLGMGWGRLATSGGFSNPLGVFYSGFETRPSTASATGGKVNFNTWFRGDAALFGGIAWRATDRLSLVAEYSSDAYSTEISEGLIARNTPFNFGLTYRLGAGASVGAYYLHGDKLAANLTFSLNPKSPPLGGNRDSAPPVIYARPSAGAYAWPVAAIQSDTPRSQLGEALRIKLSAEGLFLEGWDRTGDTVRVRVRNQRYLSVAQAVGRTARLLTQVMPAEIEHFSIVISVLGMPSTVVTLRRSSLEDLETAPDRAWQMYVRASIKDPLSAGASSVPPTEFKPVFTWSVNPYMATELFDPDSPIRADFGVALGARYEPFSGFVLSGNIRKSLFGDLGSSTRPSTSVLPHVRSDSPVYNREGDPAIQYLLATSFFRPGPDLYGRVSLGYFEKMYGGLSAELLWKRVDKPYGLGVEVNYARQRDFDQLFGFQSYDIVTGHVSAYLEPVDGYRVQLDAGRYLAGDWGTTLSLDREFDNGWKVGAYATFTDVSAADFGEGAFDKGLRFTIPLSWALGRSSRIRPTATIQPILRDGGARLQVPDRLFDMVKDAHEPAFRSQRARFWR</sequence>
<reference evidence="2 3" key="1">
    <citation type="submission" date="2019-03" db="EMBL/GenBank/DDBJ databases">
        <authorList>
            <person name="Zhang S."/>
        </authorList>
    </citation>
    <scope>NUCLEOTIDE SEQUENCE [LARGE SCALE GENOMIC DNA]</scope>
    <source>
        <strain evidence="2 3">S4J41</strain>
    </source>
</reference>
<evidence type="ECO:0000313" key="3">
    <source>
        <dbReference type="Proteomes" id="UP000294662"/>
    </source>
</evidence>
<keyword evidence="1" id="KW-0732">Signal</keyword>
<protein>
    <submittedName>
        <fullName evidence="2">YjbH domain-containing protein</fullName>
    </submittedName>
</protein>
<feature type="chain" id="PRO_5020573505" evidence="1">
    <location>
        <begin position="19"/>
        <end position="702"/>
    </location>
</feature>
<evidence type="ECO:0000313" key="2">
    <source>
        <dbReference type="EMBL" id="TDE38858.1"/>
    </source>
</evidence>
<dbReference type="Proteomes" id="UP000294662">
    <property type="component" value="Unassembled WGS sequence"/>
</dbReference>
<feature type="signal peptide" evidence="1">
    <location>
        <begin position="1"/>
        <end position="18"/>
    </location>
</feature>
<dbReference type="InterPro" id="IPR010344">
    <property type="entry name" value="YbjH"/>
</dbReference>
<dbReference type="EMBL" id="SMFP01000004">
    <property type="protein sequence ID" value="TDE38858.1"/>
    <property type="molecule type" value="Genomic_DNA"/>
</dbReference>
<dbReference type="AlphaFoldDB" id="A0A4R5EV67"/>
<keyword evidence="3" id="KW-1185">Reference proteome</keyword>
<proteinExistence type="predicted"/>
<evidence type="ECO:0000256" key="1">
    <source>
        <dbReference type="SAM" id="SignalP"/>
    </source>
</evidence>
<dbReference type="Pfam" id="PF06082">
    <property type="entry name" value="YjbH"/>
    <property type="match status" value="1"/>
</dbReference>
<gene>
    <name evidence="2" type="ORF">E1B25_07495</name>
</gene>
<dbReference type="OrthoDB" id="19542at2"/>
<accession>A0A4R5EV67</accession>
<dbReference type="RefSeq" id="WP_132828151.1">
    <property type="nucleotide sequence ID" value="NZ_SMFP01000004.1"/>
</dbReference>